<dbReference type="PROSITE" id="PS50096">
    <property type="entry name" value="IQ"/>
    <property type="match status" value="4"/>
</dbReference>
<feature type="region of interest" description="Disordered" evidence="1">
    <location>
        <begin position="542"/>
        <end position="563"/>
    </location>
</feature>
<comment type="caution">
    <text evidence="2">The sequence shown here is derived from an EMBL/GenBank/DDBJ whole genome shotgun (WGS) entry which is preliminary data.</text>
</comment>
<dbReference type="EMBL" id="MKKU01000517">
    <property type="protein sequence ID" value="RNF09151.1"/>
    <property type="molecule type" value="Genomic_DNA"/>
</dbReference>
<reference evidence="2 3" key="1">
    <citation type="journal article" date="2018" name="BMC Genomics">
        <title>Genomic comparison of Trypanosoma conorhini and Trypanosoma rangeli to Trypanosoma cruzi strains of high and low virulence.</title>
        <authorList>
            <person name="Bradwell K.R."/>
            <person name="Koparde V.N."/>
            <person name="Matveyev A.V."/>
            <person name="Serrano M.G."/>
            <person name="Alves J.M."/>
            <person name="Parikh H."/>
            <person name="Huang B."/>
            <person name="Lee V."/>
            <person name="Espinosa-Alvarez O."/>
            <person name="Ortiz P.A."/>
            <person name="Costa-Martins A.G."/>
            <person name="Teixeira M.M."/>
            <person name="Buck G.A."/>
        </authorList>
    </citation>
    <scope>NUCLEOTIDE SEQUENCE [LARGE SCALE GENOMIC DNA]</scope>
    <source>
        <strain evidence="2 3">025E</strain>
    </source>
</reference>
<dbReference type="SMART" id="SM00015">
    <property type="entry name" value="IQ"/>
    <property type="match status" value="8"/>
</dbReference>
<sequence>MRMALRIQCAWRCNRARHMLRERQQVLYQEVYRRQKAAARCIEGMLSSVMEQRKLRKKQELCALAVEERVAWEEKLFRSALVIARYVKAFLCRRRRERELCKLLALRSLEELRLREVVATILARWWRIIVPRKAYWRRRTQEVEEQQRREELFRQQTYAATQIQRRFRGILGRREAHARREQRVEEHRSRQRRLQDSTDLVRLCLQEYTRRCNRLRREAEQRVVRREEAAAVIQSGWKAALKRQVLHNALMRCRRIVRAVLTIQRAYRRFCAGREIRYLRRVQLAMNQERLDNEYRVFRATMTLQCFGRMVVAKRTARHRRAAVGRGFFLAAVTIQSLCRGGTARAQLGLALHLRRRAAEQLAASIQMQKERTVSLTTAFLRARESCFLAEGRRCRRLTEKLYIRRYVRRELRRDKSATVIQRAVRRWLARRRLREEEERARALRALVLAAVVRIQAVMRGFLARQQYRLRRYLAQRQARKREEMEEVMVQLWVDEWRAAVLQAEHDRRRIETLEKKLREDLELGHKRGLLRAATAAQLGVKYVPEEEEDENERSLSTYRDDP</sequence>
<evidence type="ECO:0000256" key="1">
    <source>
        <dbReference type="SAM" id="MobiDB-lite"/>
    </source>
</evidence>
<proteinExistence type="predicted"/>
<dbReference type="Gene3D" id="1.20.5.190">
    <property type="match status" value="1"/>
</dbReference>
<accession>A0A422NUK9</accession>
<protein>
    <submittedName>
        <fullName evidence="2">Uncharacterized protein</fullName>
    </submittedName>
</protein>
<dbReference type="RefSeq" id="XP_029225982.1">
    <property type="nucleotide sequence ID" value="XM_029373901.1"/>
</dbReference>
<dbReference type="OrthoDB" id="273919at2759"/>
<dbReference type="InterPro" id="IPR000048">
    <property type="entry name" value="IQ_motif_EF-hand-BS"/>
</dbReference>
<dbReference type="Proteomes" id="UP000284403">
    <property type="component" value="Unassembled WGS sequence"/>
</dbReference>
<gene>
    <name evidence="2" type="ORF">Tco025E_07034</name>
</gene>
<evidence type="ECO:0000313" key="3">
    <source>
        <dbReference type="Proteomes" id="UP000284403"/>
    </source>
</evidence>
<dbReference type="AlphaFoldDB" id="A0A422NUK9"/>
<evidence type="ECO:0000313" key="2">
    <source>
        <dbReference type="EMBL" id="RNF09151.1"/>
    </source>
</evidence>
<name>A0A422NUK9_9TRYP</name>
<dbReference type="GeneID" id="40320645"/>
<dbReference type="Pfam" id="PF00612">
    <property type="entry name" value="IQ"/>
    <property type="match status" value="4"/>
</dbReference>
<keyword evidence="3" id="KW-1185">Reference proteome</keyword>
<organism evidence="2 3">
    <name type="scientific">Trypanosoma conorhini</name>
    <dbReference type="NCBI Taxonomy" id="83891"/>
    <lineage>
        <taxon>Eukaryota</taxon>
        <taxon>Discoba</taxon>
        <taxon>Euglenozoa</taxon>
        <taxon>Kinetoplastea</taxon>
        <taxon>Metakinetoplastina</taxon>
        <taxon>Trypanosomatida</taxon>
        <taxon>Trypanosomatidae</taxon>
        <taxon>Trypanosoma</taxon>
    </lineage>
</organism>